<keyword evidence="2" id="KW-0812">Transmembrane</keyword>
<evidence type="ECO:0000256" key="1">
    <source>
        <dbReference type="SAM" id="MobiDB-lite"/>
    </source>
</evidence>
<proteinExistence type="predicted"/>
<feature type="compositionally biased region" description="Basic and acidic residues" evidence="1">
    <location>
        <begin position="172"/>
        <end position="185"/>
    </location>
</feature>
<protein>
    <submittedName>
        <fullName evidence="3">Uncharacterized protein</fullName>
    </submittedName>
</protein>
<dbReference type="Proteomes" id="UP000633365">
    <property type="component" value="Unassembled WGS sequence"/>
</dbReference>
<keyword evidence="2" id="KW-0472">Membrane</keyword>
<feature type="compositionally biased region" description="Low complexity" evidence="1">
    <location>
        <begin position="1"/>
        <end position="23"/>
    </location>
</feature>
<comment type="caution">
    <text evidence="3">The sequence shown here is derived from an EMBL/GenBank/DDBJ whole genome shotgun (WGS) entry which is preliminary data.</text>
</comment>
<name>A0A934TY65_9FIRM</name>
<dbReference type="EMBL" id="JAEQMG010000035">
    <property type="protein sequence ID" value="MBK6087392.1"/>
    <property type="molecule type" value="Genomic_DNA"/>
</dbReference>
<organism evidence="3 4">
    <name type="scientific">Ruminococcus difficilis</name>
    <dbReference type="NCBI Taxonomy" id="2763069"/>
    <lineage>
        <taxon>Bacteria</taxon>
        <taxon>Bacillati</taxon>
        <taxon>Bacillota</taxon>
        <taxon>Clostridia</taxon>
        <taxon>Eubacteriales</taxon>
        <taxon>Oscillospiraceae</taxon>
        <taxon>Ruminococcus</taxon>
    </lineage>
</organism>
<dbReference type="AlphaFoldDB" id="A0A934TY65"/>
<keyword evidence="2" id="KW-1133">Transmembrane helix</keyword>
<feature type="compositionally biased region" description="Polar residues" evidence="1">
    <location>
        <begin position="128"/>
        <end position="143"/>
    </location>
</feature>
<evidence type="ECO:0000256" key="2">
    <source>
        <dbReference type="SAM" id="Phobius"/>
    </source>
</evidence>
<evidence type="ECO:0000313" key="3">
    <source>
        <dbReference type="EMBL" id="MBK6087392.1"/>
    </source>
</evidence>
<feature type="region of interest" description="Disordered" evidence="1">
    <location>
        <begin position="1"/>
        <end position="55"/>
    </location>
</feature>
<feature type="compositionally biased region" description="Basic and acidic residues" evidence="1">
    <location>
        <begin position="191"/>
        <end position="201"/>
    </location>
</feature>
<evidence type="ECO:0000313" key="4">
    <source>
        <dbReference type="Proteomes" id="UP000633365"/>
    </source>
</evidence>
<keyword evidence="4" id="KW-1185">Reference proteome</keyword>
<reference evidence="3" key="1">
    <citation type="submission" date="2021-01" db="EMBL/GenBank/DDBJ databases">
        <title>Genome public.</title>
        <authorList>
            <person name="Liu C."/>
            <person name="Sun Q."/>
        </authorList>
    </citation>
    <scope>NUCLEOTIDE SEQUENCE</scope>
    <source>
        <strain evidence="3">M6</strain>
    </source>
</reference>
<sequence length="287" mass="32059">MTNNRMNNNYNRNADYNNDNRTTIFYDDSSKRRMSDERTRRNIERPTEEARAYTQSKRRKQNILLSSAALALVAAIAVGTMAFAGVFNPKTKTADTAPTVVSATVDKGANKAAQTAKQATPQTETKQNTTAVKPAQNTTQNTVQNKSTTQTAQTSNKQNTNQTAQTQQTAKEQTKSTQKSEDKIENVNGERVYKDTKRQAPEKTGTPAHYYANGKTSYGFNWDYNADNSNFVVKCDYNFNQQQYDFTFYGSTPGTSHVTLYYYTSDTNKVPVNLTVTVDSNLNVTVG</sequence>
<feature type="transmembrane region" description="Helical" evidence="2">
    <location>
        <begin position="63"/>
        <end position="87"/>
    </location>
</feature>
<feature type="region of interest" description="Disordered" evidence="1">
    <location>
        <begin position="112"/>
        <end position="208"/>
    </location>
</feature>
<feature type="compositionally biased region" description="Basic and acidic residues" evidence="1">
    <location>
        <begin position="28"/>
        <end position="51"/>
    </location>
</feature>
<feature type="compositionally biased region" description="Low complexity" evidence="1">
    <location>
        <begin position="144"/>
        <end position="171"/>
    </location>
</feature>
<accession>A0A934TY65</accession>
<feature type="compositionally biased region" description="Low complexity" evidence="1">
    <location>
        <begin position="112"/>
        <end position="127"/>
    </location>
</feature>
<gene>
    <name evidence="3" type="ORF">JKK62_01790</name>
</gene>
<dbReference type="RefSeq" id="WP_201426699.1">
    <property type="nucleotide sequence ID" value="NZ_JAEQMG010000035.1"/>
</dbReference>